<dbReference type="AlphaFoldDB" id="A0A7S3QM57"/>
<evidence type="ECO:0000256" key="10">
    <source>
        <dbReference type="PIRNR" id="PIRNR000168"/>
    </source>
</evidence>
<evidence type="ECO:0000259" key="13">
    <source>
        <dbReference type="Pfam" id="PF01756"/>
    </source>
</evidence>
<comment type="similarity">
    <text evidence="3 10">Belongs to the acyl-CoA oxidase family.</text>
</comment>
<dbReference type="InterPro" id="IPR002655">
    <property type="entry name" value="Acyl-CoA_oxidase_C"/>
</dbReference>
<dbReference type="InterPro" id="IPR006091">
    <property type="entry name" value="Acyl-CoA_Oxase/DH_mid-dom"/>
</dbReference>
<evidence type="ECO:0000256" key="6">
    <source>
        <dbReference type="ARBA" id="ARBA00022832"/>
    </source>
</evidence>
<organism evidence="16">
    <name type="scientific">Dunaliella tertiolecta</name>
    <name type="common">Green alga</name>
    <dbReference type="NCBI Taxonomy" id="3047"/>
    <lineage>
        <taxon>Eukaryota</taxon>
        <taxon>Viridiplantae</taxon>
        <taxon>Chlorophyta</taxon>
        <taxon>core chlorophytes</taxon>
        <taxon>Chlorophyceae</taxon>
        <taxon>CS clade</taxon>
        <taxon>Chlamydomonadales</taxon>
        <taxon>Dunaliellaceae</taxon>
        <taxon>Dunaliella</taxon>
    </lineage>
</organism>
<dbReference type="FunFam" id="1.20.140.10:FF:000010">
    <property type="entry name" value="Acyl-coenzyme A oxidase"/>
    <property type="match status" value="1"/>
</dbReference>
<feature type="domain" description="Acyl-CoA oxidase/dehydrogenase middle" evidence="14">
    <location>
        <begin position="168"/>
        <end position="276"/>
    </location>
</feature>
<dbReference type="GO" id="GO:0005504">
    <property type="term" value="F:fatty acid binding"/>
    <property type="evidence" value="ECO:0007669"/>
    <property type="project" value="TreeGrafter"/>
</dbReference>
<reference evidence="16" key="1">
    <citation type="submission" date="2021-01" db="EMBL/GenBank/DDBJ databases">
        <authorList>
            <person name="Corre E."/>
            <person name="Pelletier E."/>
            <person name="Niang G."/>
            <person name="Scheremetjew M."/>
            <person name="Finn R."/>
            <person name="Kale V."/>
            <person name="Holt S."/>
            <person name="Cochrane G."/>
            <person name="Meng A."/>
            <person name="Brown T."/>
            <person name="Cohen L."/>
        </authorList>
    </citation>
    <scope>NUCLEOTIDE SEQUENCE</scope>
    <source>
        <strain evidence="16">CCMP1320</strain>
    </source>
</reference>
<evidence type="ECO:0000256" key="1">
    <source>
        <dbReference type="ARBA" id="ARBA00001974"/>
    </source>
</evidence>
<keyword evidence="7" id="KW-0560">Oxidoreductase</keyword>
<dbReference type="InterPro" id="IPR055060">
    <property type="entry name" value="ACOX_C_alpha1"/>
</dbReference>
<evidence type="ECO:0000256" key="5">
    <source>
        <dbReference type="ARBA" id="ARBA00022827"/>
    </source>
</evidence>
<feature type="binding site" evidence="12">
    <location>
        <position position="172"/>
    </location>
    <ligand>
        <name>FAD</name>
        <dbReference type="ChEBI" id="CHEBI:57692"/>
    </ligand>
</feature>
<evidence type="ECO:0000259" key="14">
    <source>
        <dbReference type="Pfam" id="PF02770"/>
    </source>
</evidence>
<feature type="domain" description="Acyl-CoA oxidase C-alpha1" evidence="15">
    <location>
        <begin position="313"/>
        <end position="459"/>
    </location>
</feature>
<keyword evidence="5 10" id="KW-0274">FAD</keyword>
<evidence type="ECO:0000256" key="2">
    <source>
        <dbReference type="ARBA" id="ARBA00004275"/>
    </source>
</evidence>
<dbReference type="Pfam" id="PF22924">
    <property type="entry name" value="ACOX_C_alpha1"/>
    <property type="match status" value="1"/>
</dbReference>
<keyword evidence="8" id="KW-0443">Lipid metabolism</keyword>
<dbReference type="Pfam" id="PF01756">
    <property type="entry name" value="ACOX"/>
    <property type="match status" value="1"/>
</dbReference>
<evidence type="ECO:0000256" key="11">
    <source>
        <dbReference type="PIRSR" id="PIRSR000168-1"/>
    </source>
</evidence>
<feature type="domain" description="Acyl-CoA oxidase C-terminal" evidence="13">
    <location>
        <begin position="507"/>
        <end position="641"/>
    </location>
</feature>
<keyword evidence="4 10" id="KW-0285">Flavoprotein</keyword>
<dbReference type="InterPro" id="IPR012258">
    <property type="entry name" value="Acyl-CoA_oxidase"/>
</dbReference>
<dbReference type="PANTHER" id="PTHR10909:SF352">
    <property type="entry name" value="ACYL-COENZYME A OXIDASE-LIKE PROTEIN"/>
    <property type="match status" value="1"/>
</dbReference>
<dbReference type="GO" id="GO:0055088">
    <property type="term" value="P:lipid homeostasis"/>
    <property type="evidence" value="ECO:0007669"/>
    <property type="project" value="TreeGrafter"/>
</dbReference>
<dbReference type="GO" id="GO:0005777">
    <property type="term" value="C:peroxisome"/>
    <property type="evidence" value="ECO:0007669"/>
    <property type="project" value="UniProtKB-SubCell"/>
</dbReference>
<proteinExistence type="inferred from homology"/>
<dbReference type="InterPro" id="IPR009100">
    <property type="entry name" value="AcylCoA_DH/oxidase_NM_dom_sf"/>
</dbReference>
<evidence type="ECO:0000313" key="16">
    <source>
        <dbReference type="EMBL" id="CAE0487163.1"/>
    </source>
</evidence>
<dbReference type="FunFam" id="2.40.110.10:FF:000005">
    <property type="entry name" value="Acyl-coenzyme A oxidase"/>
    <property type="match status" value="1"/>
</dbReference>
<dbReference type="SUPFAM" id="SSF56645">
    <property type="entry name" value="Acyl-CoA dehydrogenase NM domain-like"/>
    <property type="match status" value="1"/>
</dbReference>
<dbReference type="EMBL" id="HBIP01004568">
    <property type="protein sequence ID" value="CAE0487163.1"/>
    <property type="molecule type" value="Transcribed_RNA"/>
</dbReference>
<dbReference type="GO" id="GO:0033540">
    <property type="term" value="P:fatty acid beta-oxidation using acyl-CoA oxidase"/>
    <property type="evidence" value="ECO:0007669"/>
    <property type="project" value="TreeGrafter"/>
</dbReference>
<gene>
    <name evidence="16" type="ORF">DTER00134_LOCUS2209</name>
</gene>
<name>A0A7S3QM57_DUNTE</name>
<dbReference type="Gene3D" id="2.40.110.10">
    <property type="entry name" value="Butyryl-CoA Dehydrogenase, subunit A, domain 2"/>
    <property type="match status" value="1"/>
</dbReference>
<dbReference type="Pfam" id="PF02770">
    <property type="entry name" value="Acyl-CoA_dh_M"/>
    <property type="match status" value="1"/>
</dbReference>
<dbReference type="PIRSF" id="PIRSF000168">
    <property type="entry name" value="Acyl-CoA_oxidase"/>
    <property type="match status" value="1"/>
</dbReference>
<dbReference type="SUPFAM" id="SSF47203">
    <property type="entry name" value="Acyl-CoA dehydrogenase C-terminal domain-like"/>
    <property type="match status" value="2"/>
</dbReference>
<comment type="cofactor">
    <cofactor evidence="1">
        <name>FAD</name>
        <dbReference type="ChEBI" id="CHEBI:57692"/>
    </cofactor>
</comment>
<dbReference type="GO" id="GO:0071949">
    <property type="term" value="F:FAD binding"/>
    <property type="evidence" value="ECO:0007669"/>
    <property type="project" value="InterPro"/>
</dbReference>
<evidence type="ECO:0000256" key="3">
    <source>
        <dbReference type="ARBA" id="ARBA00006288"/>
    </source>
</evidence>
<dbReference type="PANTHER" id="PTHR10909">
    <property type="entry name" value="ELECTRON TRANSPORT OXIDOREDUCTASE"/>
    <property type="match status" value="1"/>
</dbReference>
<dbReference type="GO" id="GO:0003997">
    <property type="term" value="F:acyl-CoA oxidase activity"/>
    <property type="evidence" value="ECO:0007669"/>
    <property type="project" value="InterPro"/>
</dbReference>
<comment type="subcellular location">
    <subcellularLocation>
        <location evidence="2">Peroxisome</location>
    </subcellularLocation>
</comment>
<evidence type="ECO:0000259" key="15">
    <source>
        <dbReference type="Pfam" id="PF22924"/>
    </source>
</evidence>
<evidence type="ECO:0000256" key="8">
    <source>
        <dbReference type="ARBA" id="ARBA00023098"/>
    </source>
</evidence>
<dbReference type="InterPro" id="IPR036250">
    <property type="entry name" value="AcylCo_DH-like_C"/>
</dbReference>
<keyword evidence="6" id="KW-0276">Fatty acid metabolism</keyword>
<evidence type="ECO:0000256" key="9">
    <source>
        <dbReference type="ARBA" id="ARBA00023140"/>
    </source>
</evidence>
<dbReference type="Gene3D" id="1.20.140.10">
    <property type="entry name" value="Butyryl-CoA Dehydrogenase, subunit A, domain 3"/>
    <property type="match status" value="2"/>
</dbReference>
<protein>
    <recommendedName>
        <fullName evidence="10">Acyl-coenzyme A oxidase</fullName>
    </recommendedName>
</protein>
<sequence length="651" mass="71378">MLNLITHTHLQVPVFVHRGAMHEPCNRIAVLTRQLTLGSHSPRLPLDTYGLHMFLSHGNEELRREIQEFLQDPLYRYNGYLSLPEFRELTLQRLKKYVAQGFFRARDYMDDPMKFMTALESLTICDYSLAIKAGVHFTLCGGTLCKLGTERHHAALLPLLDTLHLTGSFSMTELGHGSNVMGIETTATYDESAQEFVINTPNNEASKVWIGGAGQHGKLTVVFAQLHTRGKWEGVHAFAVCIRDDQLNAVQGVRIKDMGPKQGLNGVDNGQIWFSNLRVPRDALLDKYGTVEPDGTYRSEIDSISKRFGIAVGGLTTGRVLIAQGGVDGQKIGLTIAIRYACSRPQFGSKNIMEYLTHKNRLLPALSSTYALQLAMRTLKRMIASNKPQDAKAVHVLSSGLKAAATWGRVETLQQCRECCGGQGFLSENKIAEICNDMNVDVTFEGDNTVMMQQVARACVEDATLTQPPPPPSTCPHIAACPPGPLPLSLLSQLLHYRAHLLSYQLSSAMASAARQAGSKSDAAKAASAAFESALDSVVSLGWAHTELFCLDNFSEEIDAAASPELRPVLLLVASLYGMTRLQRDAAFYLEAGIMDTADRISLRERVNGAFDILVADGGRLALGLCEAFGIPDHLLQAPIAFDWRRTGMHV</sequence>
<dbReference type="InterPro" id="IPR046373">
    <property type="entry name" value="Acyl-CoA_Oxase/DH_mid-dom_sf"/>
</dbReference>
<evidence type="ECO:0000256" key="12">
    <source>
        <dbReference type="PIRSR" id="PIRSR000168-2"/>
    </source>
</evidence>
<evidence type="ECO:0000256" key="4">
    <source>
        <dbReference type="ARBA" id="ARBA00022630"/>
    </source>
</evidence>
<feature type="active site" description="Proton acceptor" evidence="11">
    <location>
        <position position="445"/>
    </location>
</feature>
<evidence type="ECO:0000256" key="7">
    <source>
        <dbReference type="ARBA" id="ARBA00023002"/>
    </source>
</evidence>
<keyword evidence="9" id="KW-0576">Peroxisome</keyword>
<accession>A0A7S3QM57</accession>
<feature type="binding site" evidence="12">
    <location>
        <position position="211"/>
    </location>
    <ligand>
        <name>FAD</name>
        <dbReference type="ChEBI" id="CHEBI:57692"/>
    </ligand>
</feature>